<dbReference type="SUPFAM" id="SSF55347">
    <property type="entry name" value="Glyceraldehyde-3-phosphate dehydrogenase-like, C-terminal domain"/>
    <property type="match status" value="1"/>
</dbReference>
<dbReference type="Gene3D" id="3.40.50.720">
    <property type="entry name" value="NAD(P)-binding Rossmann-like Domain"/>
    <property type="match status" value="1"/>
</dbReference>
<dbReference type="PANTHER" id="PTHR42840">
    <property type="entry name" value="NAD(P)-BINDING ROSSMANN-FOLD SUPERFAMILY PROTEIN-RELATED"/>
    <property type="match status" value="1"/>
</dbReference>
<evidence type="ECO:0000256" key="1">
    <source>
        <dbReference type="ARBA" id="ARBA00010928"/>
    </source>
</evidence>
<dbReference type="GO" id="GO:0000166">
    <property type="term" value="F:nucleotide binding"/>
    <property type="evidence" value="ECO:0007669"/>
    <property type="project" value="InterPro"/>
</dbReference>
<organism evidence="5">
    <name type="scientific">Candidatus Caldatribacterium californiense</name>
    <dbReference type="NCBI Taxonomy" id="1454726"/>
    <lineage>
        <taxon>Bacteria</taxon>
        <taxon>Pseudomonadati</taxon>
        <taxon>Atribacterota</taxon>
        <taxon>Atribacteria</taxon>
        <taxon>Atribacterales</taxon>
        <taxon>Candidatus Caldatribacteriaceae</taxon>
        <taxon>Candidatus Caldatribacterium</taxon>
    </lineage>
</organism>
<keyword evidence="2 5" id="KW-0560">Oxidoreductase</keyword>
<gene>
    <name evidence="5" type="primary">iolG</name>
    <name evidence="5" type="ORF">ENV30_01725</name>
</gene>
<dbReference type="AlphaFoldDB" id="A0A7V3YFE2"/>
<dbReference type="InterPro" id="IPR030827">
    <property type="entry name" value="Myo_inos_IolG"/>
</dbReference>
<evidence type="ECO:0000259" key="3">
    <source>
        <dbReference type="Pfam" id="PF01408"/>
    </source>
</evidence>
<name>A0A7V3YFE2_9BACT</name>
<dbReference type="Gene3D" id="3.30.360.10">
    <property type="entry name" value="Dihydrodipicolinate Reductase, domain 2"/>
    <property type="match status" value="1"/>
</dbReference>
<sequence length="335" mass="37478">MLRLGLVGAGRIGRLHAENVVRDIREAKLVVVADAFLNEDIKRWATSVGVPRVTSDVNEVFTDPNIDAVLICSPTPTHEEYIIEAAKRGKHIFCEKPIGSDVEKIREALEVVDRSGVKLQVGFVRRFDHNHRKVHEAVRDGKIGRLYLIKITSRDPQPPSLEYVRTSGGLFFDMTIHDFDMARYLAGSDVEEVFASATVLVDPEVAQFGDFDTAVVVLRFHNGALGVIDNCRKAVYGYDQRTEAHGSLGCIFVENDRPNTSLLLTEQGGLSEKFLWFFVERYKEAFIEELRAFVRAIEENSEPPVTGLDGLKAVLIAQAADTSARENRPVRVERV</sequence>
<dbReference type="Pfam" id="PF22725">
    <property type="entry name" value="GFO_IDH_MocA_C3"/>
    <property type="match status" value="1"/>
</dbReference>
<dbReference type="NCBIfam" id="TIGR04380">
    <property type="entry name" value="myo_inos_iolG"/>
    <property type="match status" value="1"/>
</dbReference>
<feature type="domain" description="GFO/IDH/MocA-like oxidoreductase" evidence="4">
    <location>
        <begin position="131"/>
        <end position="251"/>
    </location>
</feature>
<dbReference type="Pfam" id="PF01408">
    <property type="entry name" value="GFO_IDH_MocA"/>
    <property type="match status" value="1"/>
</dbReference>
<accession>A0A7V3YFE2</accession>
<reference evidence="5" key="1">
    <citation type="journal article" date="2020" name="mSystems">
        <title>Genome- and Community-Level Interaction Insights into Carbon Utilization and Element Cycling Functions of Hydrothermarchaeota in Hydrothermal Sediment.</title>
        <authorList>
            <person name="Zhou Z."/>
            <person name="Liu Y."/>
            <person name="Xu W."/>
            <person name="Pan J."/>
            <person name="Luo Z.H."/>
            <person name="Li M."/>
        </authorList>
    </citation>
    <scope>NUCLEOTIDE SEQUENCE [LARGE SCALE GENOMIC DNA]</scope>
    <source>
        <strain evidence="5">SpSt-747</strain>
    </source>
</reference>
<dbReference type="InterPro" id="IPR000683">
    <property type="entry name" value="Gfo/Idh/MocA-like_OxRdtase_N"/>
</dbReference>
<dbReference type="SUPFAM" id="SSF51735">
    <property type="entry name" value="NAD(P)-binding Rossmann-fold domains"/>
    <property type="match status" value="1"/>
</dbReference>
<protein>
    <submittedName>
        <fullName evidence="5">Inositol 2-dehydrogenase</fullName>
        <ecNumber evidence="5">1.1.1.18</ecNumber>
    </submittedName>
</protein>
<proteinExistence type="inferred from homology"/>
<dbReference type="FunFam" id="3.30.360.10:FF:000023">
    <property type="entry name" value="Inositol 2-dehydrogenase"/>
    <property type="match status" value="1"/>
</dbReference>
<evidence type="ECO:0000259" key="4">
    <source>
        <dbReference type="Pfam" id="PF22725"/>
    </source>
</evidence>
<dbReference type="InterPro" id="IPR055170">
    <property type="entry name" value="GFO_IDH_MocA-like_dom"/>
</dbReference>
<evidence type="ECO:0000313" key="5">
    <source>
        <dbReference type="EMBL" id="HGI30022.1"/>
    </source>
</evidence>
<feature type="domain" description="Gfo/Idh/MocA-like oxidoreductase N-terminal" evidence="3">
    <location>
        <begin position="3"/>
        <end position="123"/>
    </location>
</feature>
<comment type="similarity">
    <text evidence="1">Belongs to the Gfo/Idh/MocA family.</text>
</comment>
<evidence type="ECO:0000256" key="2">
    <source>
        <dbReference type="ARBA" id="ARBA00023002"/>
    </source>
</evidence>
<dbReference type="GO" id="GO:0050112">
    <property type="term" value="F:inositol 2-dehydrogenase (NAD+) activity"/>
    <property type="evidence" value="ECO:0007669"/>
    <property type="project" value="UniProtKB-EC"/>
</dbReference>
<dbReference type="EC" id="1.1.1.18" evidence="5"/>
<dbReference type="PANTHER" id="PTHR42840:SF3">
    <property type="entry name" value="BINDING ROSSMANN FOLD OXIDOREDUCTASE, PUTATIVE (AFU_ORTHOLOGUE AFUA_2G10240)-RELATED"/>
    <property type="match status" value="1"/>
</dbReference>
<dbReference type="InterPro" id="IPR036291">
    <property type="entry name" value="NAD(P)-bd_dom_sf"/>
</dbReference>
<comment type="caution">
    <text evidence="5">The sequence shown here is derived from an EMBL/GenBank/DDBJ whole genome shotgun (WGS) entry which is preliminary data.</text>
</comment>
<dbReference type="EMBL" id="DTFV01000032">
    <property type="protein sequence ID" value="HGI30022.1"/>
    <property type="molecule type" value="Genomic_DNA"/>
</dbReference>